<dbReference type="GO" id="GO:0009338">
    <property type="term" value="C:exodeoxyribonuclease V complex"/>
    <property type="evidence" value="ECO:0007669"/>
    <property type="project" value="InterPro"/>
</dbReference>
<sequence>MALYLKVSNSLENLSIGFTRNLMDAKSNVFQPHFIVTQTDGMNNWLKQQLAEYLGIAANCKFMRPNELLYFVYNILGGPFTSTLSRQNLSWLIYQLMGQADFKDKFPAVAAYFQGQKHQEELMRMGLADKLSDLFDQYQVYRPEMIEDWETKADEGLEMNDWQAWLWVRLKKVTQSRIPGTTTIGNYILEKLSHSVEDNNLTARMPVVHLFGLSIITAFHVKILHELSRHIDVYFHILNPAPEVFWFEDRAEKQLARWRQKGLSIPEYTTTGNPLLTGWGQLIQNSFSQFFTYDSFLNAYEEIGIQAPVSGSLLGKIQDDIFRAATADRHLFSAADLKDGSLVVNSCYTVAREVEVLYNYLVHLVDKGNEQLSPRDIVVMVSDIDTYAPYIKAVFNNAPYKFRYTIADESYADSDNLYNALLAILSMNRENFTSEKVLQLLDFSYIRKRFAIPDPQSIRPVLEAANIRFGIEGRESDDTQYVSWKYGIQRIMYGICMSGSLEYGTGSKSFYPLDILEGAETHEVIRFCHFAQTLMTAVELQEENKSIQDWVSYIEQLIQNLVFDAQDDIDEDYAELMKQLTEYNALHQLVTEAVSFNVFYHSLEQILQNATRSGLFVNGGITFCSLIPMRSIPFKVVALLGMNFDKFPRTEKSTSFNLMDKERRKGDRNVKENDKHLFLETVLSAKAYLYISYIGRNDKDNSLLPPSPLLDELLDYIEDKCTDPKLVRTLLVTQHPLQGFSRKYYQQDNNLYNYLYNQDASFEEYLLQEPQKVEIDAGTIPLDDLCNFFKHPVKAFFNKVLGIYYNEESVLLEETERFDLDQLDQWQLKNILLPLDEGGIPHLQQKLLKTGKLPLKNMATVAIANVEEELAESKRIYRQLVQDVSPATVDIDLQVGETKITGSLTNIFDKQLVYVCWSKGEMKYLIDAYIKYLVGIAAGEISSCVFLSTKKENTVYKAINLQPGEAIIRLQQLIVLFNRGMQQPVPFFPGWRINLKKLNELEPGFVQKWAKDSVSENAFSSTADPYIKKAVRIGYFEQDGLDEACMEVIQATAVQASNIFDDTL</sequence>
<keyword evidence="7 10" id="KW-0067">ATP-binding</keyword>
<dbReference type="InterPro" id="IPR006697">
    <property type="entry name" value="RecC"/>
</dbReference>
<evidence type="ECO:0000256" key="2">
    <source>
        <dbReference type="ARBA" id="ARBA00022741"/>
    </source>
</evidence>
<comment type="function">
    <text evidence="10">A helicase/nuclease that prepares dsDNA breaks (DSB) for recombinational DNA repair. Binds to DSBs and unwinds DNA via a highly rapid and processive ATP-dependent bidirectional helicase activity. Unwinds dsDNA until it encounters a Chi (crossover hotspot instigator) sequence from the 3' direction. Cuts ssDNA a few nucleotides 3' to the Chi site. The properties and activities of the enzyme are changed at Chi. The Chi-altered holoenzyme produces a long 3'-ssDNA overhang and facilitates RecA-binding to the ssDNA for homologous DNA recombination and repair. Holoenzyme degrades any linearized DNA that is unable to undergo homologous recombination. In the holoenzyme this subunit recognizes the wild-type Chi sequence, and when added to isolated RecB increases its ATP-dependent helicase processivity.</text>
</comment>
<evidence type="ECO:0000256" key="6">
    <source>
        <dbReference type="ARBA" id="ARBA00022839"/>
    </source>
</evidence>
<dbReference type="NCBIfam" id="TIGR01450">
    <property type="entry name" value="recC"/>
    <property type="match status" value="1"/>
</dbReference>
<evidence type="ECO:0000256" key="3">
    <source>
        <dbReference type="ARBA" id="ARBA00022763"/>
    </source>
</evidence>
<dbReference type="GO" id="GO:0000724">
    <property type="term" value="P:double-strand break repair via homologous recombination"/>
    <property type="evidence" value="ECO:0007669"/>
    <property type="project" value="UniProtKB-UniRule"/>
</dbReference>
<evidence type="ECO:0000256" key="10">
    <source>
        <dbReference type="HAMAP-Rule" id="MF_01486"/>
    </source>
</evidence>
<evidence type="ECO:0000256" key="4">
    <source>
        <dbReference type="ARBA" id="ARBA00022801"/>
    </source>
</evidence>
<dbReference type="InterPro" id="IPR041500">
    <property type="entry name" value="RecC_C"/>
</dbReference>
<evidence type="ECO:0000259" key="11">
    <source>
        <dbReference type="Pfam" id="PF17946"/>
    </source>
</evidence>
<evidence type="ECO:0000313" key="12">
    <source>
        <dbReference type="EMBL" id="ATL49169.1"/>
    </source>
</evidence>
<dbReference type="SUPFAM" id="SSF52980">
    <property type="entry name" value="Restriction endonuclease-like"/>
    <property type="match status" value="1"/>
</dbReference>
<dbReference type="SUPFAM" id="SSF52540">
    <property type="entry name" value="P-loop containing nucleoside triphosphate hydrolases"/>
    <property type="match status" value="2"/>
</dbReference>
<dbReference type="InterPro" id="IPR011335">
    <property type="entry name" value="Restrct_endonuc-II-like"/>
</dbReference>
<dbReference type="Gene3D" id="1.10.10.160">
    <property type="match status" value="1"/>
</dbReference>
<dbReference type="Gene3D" id="1.10.10.990">
    <property type="match status" value="1"/>
</dbReference>
<name>A0A291QYR1_9BACT</name>
<dbReference type="KEGG" id="cbae:COR50_19420"/>
<dbReference type="PIRSF" id="PIRSF000980">
    <property type="entry name" value="RecC"/>
    <property type="match status" value="1"/>
</dbReference>
<accession>A0A291QYR1</accession>
<keyword evidence="5 10" id="KW-0347">Helicase</keyword>
<keyword evidence="13" id="KW-1185">Reference proteome</keyword>
<evidence type="ECO:0000313" key="13">
    <source>
        <dbReference type="Proteomes" id="UP000220133"/>
    </source>
</evidence>
<keyword evidence="1 10" id="KW-0540">Nuclease</keyword>
<dbReference type="GO" id="GO:0003678">
    <property type="term" value="F:DNA helicase activity"/>
    <property type="evidence" value="ECO:0007669"/>
    <property type="project" value="UniProtKB-UniRule"/>
</dbReference>
<dbReference type="Proteomes" id="UP000220133">
    <property type="component" value="Chromosome"/>
</dbReference>
<dbReference type="Pfam" id="PF04257">
    <property type="entry name" value="Exonuc_V_gamma"/>
    <property type="match status" value="1"/>
</dbReference>
<gene>
    <name evidence="10 12" type="primary">recC</name>
    <name evidence="12" type="ORF">COR50_19420</name>
</gene>
<comment type="miscellaneous">
    <text evidence="10">In the RecBCD complex, RecB has a slow 3'-5' helicase, an exonuclease activity and loads RecA onto ssDNA, RecD has a fast 5'-3' helicase activity, while RecC stimulates the ATPase and processivity of the RecB helicase and contributes to recognition of the Chi site.</text>
</comment>
<evidence type="ECO:0000256" key="5">
    <source>
        <dbReference type="ARBA" id="ARBA00022806"/>
    </source>
</evidence>
<keyword evidence="3 10" id="KW-0227">DNA damage</keyword>
<dbReference type="Gene3D" id="3.40.50.10930">
    <property type="match status" value="1"/>
</dbReference>
<keyword evidence="4 10" id="KW-0378">Hydrolase</keyword>
<comment type="similarity">
    <text evidence="10">Belongs to the RecC family.</text>
</comment>
<dbReference type="AlphaFoldDB" id="A0A291QYR1"/>
<keyword evidence="8 10" id="KW-0238">DNA-binding</keyword>
<keyword evidence="9 10" id="KW-0234">DNA repair</keyword>
<dbReference type="PANTHER" id="PTHR30591">
    <property type="entry name" value="RECBCD ENZYME SUBUNIT RECC"/>
    <property type="match status" value="1"/>
</dbReference>
<dbReference type="Pfam" id="PF17946">
    <property type="entry name" value="RecC_C"/>
    <property type="match status" value="1"/>
</dbReference>
<dbReference type="InterPro" id="IPR027417">
    <property type="entry name" value="P-loop_NTPase"/>
</dbReference>
<organism evidence="12 13">
    <name type="scientific">Chitinophaga caeni</name>
    <dbReference type="NCBI Taxonomy" id="2029983"/>
    <lineage>
        <taxon>Bacteria</taxon>
        <taxon>Pseudomonadati</taxon>
        <taxon>Bacteroidota</taxon>
        <taxon>Chitinophagia</taxon>
        <taxon>Chitinophagales</taxon>
        <taxon>Chitinophagaceae</taxon>
        <taxon>Chitinophaga</taxon>
    </lineage>
</organism>
<dbReference type="PANTHER" id="PTHR30591:SF1">
    <property type="entry name" value="RECBCD ENZYME SUBUNIT RECC"/>
    <property type="match status" value="1"/>
</dbReference>
<proteinExistence type="inferred from homology"/>
<evidence type="ECO:0000256" key="8">
    <source>
        <dbReference type="ARBA" id="ARBA00023125"/>
    </source>
</evidence>
<feature type="domain" description="RecC C-terminal" evidence="11">
    <location>
        <begin position="778"/>
        <end position="989"/>
    </location>
</feature>
<dbReference type="EMBL" id="CP023777">
    <property type="protein sequence ID" value="ATL49169.1"/>
    <property type="molecule type" value="Genomic_DNA"/>
</dbReference>
<dbReference type="Gene3D" id="3.40.50.300">
    <property type="entry name" value="P-loop containing nucleotide triphosphate hydrolases"/>
    <property type="match status" value="2"/>
</dbReference>
<protein>
    <recommendedName>
        <fullName evidence="10">RecBCD enzyme subunit RecC</fullName>
    </recommendedName>
    <alternativeName>
        <fullName evidence="10">Exonuclease V subunit RecC</fullName>
        <shortName evidence="10">ExoV subunit RecC</shortName>
    </alternativeName>
    <alternativeName>
        <fullName evidence="10">Helicase/nuclease RecBCD subunit RecC</fullName>
    </alternativeName>
</protein>
<keyword evidence="6 10" id="KW-0269">Exonuclease</keyword>
<dbReference type="GO" id="GO:0003677">
    <property type="term" value="F:DNA binding"/>
    <property type="evidence" value="ECO:0007669"/>
    <property type="project" value="UniProtKB-UniRule"/>
</dbReference>
<dbReference type="HAMAP" id="MF_01486">
    <property type="entry name" value="RecC"/>
    <property type="match status" value="1"/>
</dbReference>
<evidence type="ECO:0000256" key="9">
    <source>
        <dbReference type="ARBA" id="ARBA00023204"/>
    </source>
</evidence>
<evidence type="ECO:0000256" key="1">
    <source>
        <dbReference type="ARBA" id="ARBA00022722"/>
    </source>
</evidence>
<comment type="subunit">
    <text evidence="10">Heterotrimer of RecB, RecC and RecD. All subunits contribute to DNA-binding.</text>
</comment>
<evidence type="ECO:0000256" key="7">
    <source>
        <dbReference type="ARBA" id="ARBA00022840"/>
    </source>
</evidence>
<dbReference type="GO" id="GO:0008854">
    <property type="term" value="F:exodeoxyribonuclease V activity"/>
    <property type="evidence" value="ECO:0007669"/>
    <property type="project" value="InterPro"/>
</dbReference>
<dbReference type="RefSeq" id="WP_098195537.1">
    <property type="nucleotide sequence ID" value="NZ_CP023777.1"/>
</dbReference>
<dbReference type="GO" id="GO:0005524">
    <property type="term" value="F:ATP binding"/>
    <property type="evidence" value="ECO:0007669"/>
    <property type="project" value="UniProtKB-UniRule"/>
</dbReference>
<dbReference type="InterPro" id="IPR013986">
    <property type="entry name" value="DExx_box_DNA_helicase_dom_sf"/>
</dbReference>
<keyword evidence="2 10" id="KW-0547">Nucleotide-binding</keyword>
<dbReference type="OrthoDB" id="9762834at2"/>
<reference evidence="12 13" key="1">
    <citation type="submission" date="2017-10" db="EMBL/GenBank/DDBJ databases">
        <title>Paenichitinophaga pekingensis gen. nov., sp. nov., isolated from activated sludge.</title>
        <authorList>
            <person name="Jin D."/>
            <person name="Kong X."/>
            <person name="Deng Y."/>
            <person name="Bai Z."/>
        </authorList>
    </citation>
    <scope>NUCLEOTIDE SEQUENCE [LARGE SCALE GENOMIC DNA]</scope>
    <source>
        <strain evidence="12 13">13</strain>
    </source>
</reference>